<dbReference type="Pfam" id="PF19711">
    <property type="entry name" value="DUF6207"/>
    <property type="match status" value="1"/>
</dbReference>
<dbReference type="InterPro" id="IPR045775">
    <property type="entry name" value="DUF6207"/>
</dbReference>
<dbReference type="EMBL" id="JACHJK010000003">
    <property type="protein sequence ID" value="MBB5926361.1"/>
    <property type="molecule type" value="Genomic_DNA"/>
</dbReference>
<keyword evidence="2" id="KW-1185">Reference proteome</keyword>
<dbReference type="Proteomes" id="UP000585836">
    <property type="component" value="Unassembled WGS sequence"/>
</dbReference>
<evidence type="ECO:0000313" key="1">
    <source>
        <dbReference type="EMBL" id="MBB5926361.1"/>
    </source>
</evidence>
<dbReference type="RefSeq" id="WP_225817396.1">
    <property type="nucleotide sequence ID" value="NZ_BAAAWF010000018.1"/>
</dbReference>
<proteinExistence type="predicted"/>
<organism evidence="1 2">
    <name type="scientific">Streptomyces echinatus</name>
    <dbReference type="NCBI Taxonomy" id="67293"/>
    <lineage>
        <taxon>Bacteria</taxon>
        <taxon>Bacillati</taxon>
        <taxon>Actinomycetota</taxon>
        <taxon>Actinomycetes</taxon>
        <taxon>Kitasatosporales</taxon>
        <taxon>Streptomycetaceae</taxon>
        <taxon>Streptomyces</taxon>
    </lineage>
</organism>
<sequence>MEAISEMHVSEPGLVVADVAADDDRTAFAFHTALASMWATTAVERTTRNPAQPGVGPAALLSRHASEPSYIQVPSMFRTHIKLERSAEEERSKLAGHRR</sequence>
<evidence type="ECO:0000313" key="2">
    <source>
        <dbReference type="Proteomes" id="UP000585836"/>
    </source>
</evidence>
<dbReference type="AlphaFoldDB" id="A0A7W9PRC9"/>
<name>A0A7W9PRC9_9ACTN</name>
<reference evidence="1 2" key="1">
    <citation type="submission" date="2020-08" db="EMBL/GenBank/DDBJ databases">
        <title>Genomic Encyclopedia of Type Strains, Phase III (KMG-III): the genomes of soil and plant-associated and newly described type strains.</title>
        <authorList>
            <person name="Whitman W."/>
        </authorList>
    </citation>
    <scope>NUCLEOTIDE SEQUENCE [LARGE SCALE GENOMIC DNA]</scope>
    <source>
        <strain evidence="1 2">CECT 3313</strain>
    </source>
</reference>
<gene>
    <name evidence="1" type="ORF">FHS34_001817</name>
</gene>
<comment type="caution">
    <text evidence="1">The sequence shown here is derived from an EMBL/GenBank/DDBJ whole genome shotgun (WGS) entry which is preliminary data.</text>
</comment>
<protein>
    <submittedName>
        <fullName evidence="1">Uncharacterized protein</fullName>
    </submittedName>
</protein>
<accession>A0A7W9PRC9</accession>